<dbReference type="SMART" id="SM00219">
    <property type="entry name" value="TyrKc"/>
    <property type="match status" value="1"/>
</dbReference>
<dbReference type="GO" id="GO:0002009">
    <property type="term" value="P:morphogenesis of an epithelium"/>
    <property type="evidence" value="ECO:0007669"/>
    <property type="project" value="UniProtKB-ARBA"/>
</dbReference>
<comment type="caution">
    <text evidence="16">The sequence shown here is derived from an EMBL/GenBank/DDBJ whole genome shotgun (WGS) entry which is preliminary data.</text>
</comment>
<name>A0AAE1PLU3_9EUCA</name>
<reference evidence="16" key="1">
    <citation type="submission" date="2023-11" db="EMBL/GenBank/DDBJ databases">
        <title>Genome assemblies of two species of porcelain crab, Petrolisthes cinctipes and Petrolisthes manimaculis (Anomura: Porcellanidae).</title>
        <authorList>
            <person name="Angst P."/>
        </authorList>
    </citation>
    <scope>NUCLEOTIDE SEQUENCE</scope>
    <source>
        <strain evidence="16">PB745_02</strain>
        <tissue evidence="16">Gill</tissue>
    </source>
</reference>
<evidence type="ECO:0000313" key="17">
    <source>
        <dbReference type="Proteomes" id="UP001292094"/>
    </source>
</evidence>
<dbReference type="EC" id="2.7.10.2" evidence="11"/>
<evidence type="ECO:0000256" key="6">
    <source>
        <dbReference type="ARBA" id="ARBA00023137"/>
    </source>
</evidence>
<dbReference type="EMBL" id="JAWZYT010001603">
    <property type="protein sequence ID" value="KAK4310719.1"/>
    <property type="molecule type" value="Genomic_DNA"/>
</dbReference>
<dbReference type="SUPFAM" id="SSF56112">
    <property type="entry name" value="Protein kinase-like (PK-like)"/>
    <property type="match status" value="1"/>
</dbReference>
<dbReference type="InterPro" id="IPR001245">
    <property type="entry name" value="Ser-Thr/Tyr_kinase_cat_dom"/>
</dbReference>
<dbReference type="AlphaFoldDB" id="A0AAE1PLU3"/>
<keyword evidence="4 11" id="KW-0418">Kinase</keyword>
<dbReference type="SUPFAM" id="SSF50044">
    <property type="entry name" value="SH3-domain"/>
    <property type="match status" value="2"/>
</dbReference>
<evidence type="ECO:0000256" key="9">
    <source>
        <dbReference type="PROSITE-ProRule" id="PRU00192"/>
    </source>
</evidence>
<evidence type="ECO:0000256" key="10">
    <source>
        <dbReference type="PROSITE-ProRule" id="PRU10141"/>
    </source>
</evidence>
<dbReference type="FunFam" id="1.10.510.10:FF:000554">
    <property type="entry name" value="Predicted protein"/>
    <property type="match status" value="1"/>
</dbReference>
<dbReference type="InterPro" id="IPR020635">
    <property type="entry name" value="Tyr_kinase_cat_dom"/>
</dbReference>
<dbReference type="SMART" id="SM00252">
    <property type="entry name" value="SH2"/>
    <property type="match status" value="1"/>
</dbReference>
<dbReference type="InterPro" id="IPR050198">
    <property type="entry name" value="Non-receptor_tyrosine_kinases"/>
</dbReference>
<evidence type="ECO:0000259" key="15">
    <source>
        <dbReference type="PROSITE" id="PS50011"/>
    </source>
</evidence>
<feature type="region of interest" description="Disordered" evidence="12">
    <location>
        <begin position="196"/>
        <end position="238"/>
    </location>
</feature>
<evidence type="ECO:0000256" key="4">
    <source>
        <dbReference type="ARBA" id="ARBA00022777"/>
    </source>
</evidence>
<keyword evidence="1 9" id="KW-0728">SH3 domain</keyword>
<dbReference type="PROSITE" id="PS50011">
    <property type="entry name" value="PROTEIN_KINASE_DOM"/>
    <property type="match status" value="1"/>
</dbReference>
<dbReference type="InterPro" id="IPR008266">
    <property type="entry name" value="Tyr_kinase_AS"/>
</dbReference>
<sequence length="535" mass="59456">MVVGPRVGTWWLACNTRTNRQGYIPHNFIKKTPSLDDTGASSTVEVLTVQYDYKATSPDALTLRRSQQVEVVGGDGGPGWVRVRVLGTTTEGLVPRAYLTQDHHLAMEEWYHGALSRKEAETMLKSEANFHEGTFLVRGSSQAMSGYCISVVNNGLVRHYLIYLTPDGSLLLTKRYSFPSLSALIDHYRTNSDLSTCLTTPAKKDSPPRPPPPPPTTTTTTTPSPAAPSAANESSNEEVEVEVYEEGVGRTENPWEVDRGCLQEEVGEALGEGQFGKVYKAYWNTSILVAVKAMKHDCMKRTEFLREGETMRRLRHPRLVKLYGVVSKPESEPLLLLTELLPGGSLLHHLQALNNKGTPHSHGVLARMGAQVASGMAYLESEKVIHRDLAARNILVADNLSVKIADFGLARFIKDDFYLRRSNIKFPVKWTSPESLVHNIYTSKSDVWSFGILMYELFTHGGSPYSGLSNKEARLSIQDGELNRCPPDCPPNLYSMMLDCWRANPTDRPSFSIILPAITSIADSFITQGDRKTRK</sequence>
<feature type="domain" description="Protein kinase" evidence="15">
    <location>
        <begin position="264"/>
        <end position="526"/>
    </location>
</feature>
<feature type="compositionally biased region" description="Low complexity" evidence="12">
    <location>
        <begin position="217"/>
        <end position="234"/>
    </location>
</feature>
<organism evidence="16 17">
    <name type="scientific">Petrolisthes manimaculis</name>
    <dbReference type="NCBI Taxonomy" id="1843537"/>
    <lineage>
        <taxon>Eukaryota</taxon>
        <taxon>Metazoa</taxon>
        <taxon>Ecdysozoa</taxon>
        <taxon>Arthropoda</taxon>
        <taxon>Crustacea</taxon>
        <taxon>Multicrustacea</taxon>
        <taxon>Malacostraca</taxon>
        <taxon>Eumalacostraca</taxon>
        <taxon>Eucarida</taxon>
        <taxon>Decapoda</taxon>
        <taxon>Pleocyemata</taxon>
        <taxon>Anomura</taxon>
        <taxon>Galatheoidea</taxon>
        <taxon>Porcellanidae</taxon>
        <taxon>Petrolisthes</taxon>
    </lineage>
</organism>
<feature type="domain" description="SH3" evidence="14">
    <location>
        <begin position="42"/>
        <end position="104"/>
    </location>
</feature>
<proteinExistence type="inferred from homology"/>
<evidence type="ECO:0000256" key="11">
    <source>
        <dbReference type="RuleBase" id="RU362096"/>
    </source>
</evidence>
<dbReference type="PROSITE" id="PS50002">
    <property type="entry name" value="SH3"/>
    <property type="match status" value="1"/>
</dbReference>
<evidence type="ECO:0000256" key="3">
    <source>
        <dbReference type="ARBA" id="ARBA00022741"/>
    </source>
</evidence>
<dbReference type="GO" id="GO:0048468">
    <property type="term" value="P:cell development"/>
    <property type="evidence" value="ECO:0007669"/>
    <property type="project" value="UniProtKB-ARBA"/>
</dbReference>
<dbReference type="CDD" id="cd00173">
    <property type="entry name" value="SH2"/>
    <property type="match status" value="1"/>
</dbReference>
<dbReference type="InterPro" id="IPR036028">
    <property type="entry name" value="SH3-like_dom_sf"/>
</dbReference>
<dbReference type="GO" id="GO:0004715">
    <property type="term" value="F:non-membrane spanning protein tyrosine kinase activity"/>
    <property type="evidence" value="ECO:0007669"/>
    <property type="project" value="UniProtKB-EC"/>
</dbReference>
<dbReference type="Proteomes" id="UP001292094">
    <property type="component" value="Unassembled WGS sequence"/>
</dbReference>
<dbReference type="PROSITE" id="PS00107">
    <property type="entry name" value="PROTEIN_KINASE_ATP"/>
    <property type="match status" value="1"/>
</dbReference>
<protein>
    <recommendedName>
        <fullName evidence="11">Tyrosine-protein kinase</fullName>
        <ecNumber evidence="11">2.7.10.2</ecNumber>
    </recommendedName>
</protein>
<keyword evidence="3 10" id="KW-0547">Nucleotide-binding</keyword>
<comment type="similarity">
    <text evidence="11">Belongs to the protein kinase superfamily. Tyr protein kinase family.</text>
</comment>
<dbReference type="Pfam" id="PF07714">
    <property type="entry name" value="PK_Tyr_Ser-Thr"/>
    <property type="match status" value="1"/>
</dbReference>
<evidence type="ECO:0000259" key="14">
    <source>
        <dbReference type="PROSITE" id="PS50002"/>
    </source>
</evidence>
<feature type="binding site" evidence="10">
    <location>
        <position position="292"/>
    </location>
    <ligand>
        <name>ATP</name>
        <dbReference type="ChEBI" id="CHEBI:30616"/>
    </ligand>
</feature>
<dbReference type="InterPro" id="IPR011009">
    <property type="entry name" value="Kinase-like_dom_sf"/>
</dbReference>
<dbReference type="GO" id="GO:0005524">
    <property type="term" value="F:ATP binding"/>
    <property type="evidence" value="ECO:0007669"/>
    <property type="project" value="UniProtKB-UniRule"/>
</dbReference>
<feature type="domain" description="SH2" evidence="13">
    <location>
        <begin position="110"/>
        <end position="202"/>
    </location>
</feature>
<evidence type="ECO:0000256" key="5">
    <source>
        <dbReference type="ARBA" id="ARBA00022840"/>
    </source>
</evidence>
<dbReference type="Gene3D" id="2.30.30.40">
    <property type="entry name" value="SH3 Domains"/>
    <property type="match status" value="1"/>
</dbReference>
<dbReference type="InterPro" id="IPR017441">
    <property type="entry name" value="Protein_kinase_ATP_BS"/>
</dbReference>
<dbReference type="Pfam" id="PF00017">
    <property type="entry name" value="SH2"/>
    <property type="match status" value="1"/>
</dbReference>
<dbReference type="PRINTS" id="PR00401">
    <property type="entry name" value="SH2DOMAIN"/>
</dbReference>
<keyword evidence="17" id="KW-1185">Reference proteome</keyword>
<dbReference type="PANTHER" id="PTHR24418">
    <property type="entry name" value="TYROSINE-PROTEIN KINASE"/>
    <property type="match status" value="1"/>
</dbReference>
<keyword evidence="8" id="KW-0727">SH2 domain</keyword>
<dbReference type="CDD" id="cd00192">
    <property type="entry name" value="PTKc"/>
    <property type="match status" value="1"/>
</dbReference>
<evidence type="ECO:0000256" key="2">
    <source>
        <dbReference type="ARBA" id="ARBA00022679"/>
    </source>
</evidence>
<dbReference type="Gene3D" id="3.30.505.10">
    <property type="entry name" value="SH2 domain"/>
    <property type="match status" value="1"/>
</dbReference>
<evidence type="ECO:0000256" key="8">
    <source>
        <dbReference type="PROSITE-ProRule" id="PRU00191"/>
    </source>
</evidence>
<dbReference type="PROSITE" id="PS50001">
    <property type="entry name" value="SH2"/>
    <property type="match status" value="1"/>
</dbReference>
<dbReference type="PRINTS" id="PR00109">
    <property type="entry name" value="TYRKINASE"/>
</dbReference>
<dbReference type="Pfam" id="PF00018">
    <property type="entry name" value="SH3_1"/>
    <property type="match status" value="1"/>
</dbReference>
<evidence type="ECO:0000259" key="13">
    <source>
        <dbReference type="PROSITE" id="PS50001"/>
    </source>
</evidence>
<comment type="catalytic activity">
    <reaction evidence="7 11">
        <text>L-tyrosyl-[protein] + ATP = O-phospho-L-tyrosyl-[protein] + ADP + H(+)</text>
        <dbReference type="Rhea" id="RHEA:10596"/>
        <dbReference type="Rhea" id="RHEA-COMP:10136"/>
        <dbReference type="Rhea" id="RHEA-COMP:20101"/>
        <dbReference type="ChEBI" id="CHEBI:15378"/>
        <dbReference type="ChEBI" id="CHEBI:30616"/>
        <dbReference type="ChEBI" id="CHEBI:46858"/>
        <dbReference type="ChEBI" id="CHEBI:61978"/>
        <dbReference type="ChEBI" id="CHEBI:456216"/>
        <dbReference type="EC" id="2.7.10.2"/>
    </reaction>
</comment>
<dbReference type="InterPro" id="IPR000980">
    <property type="entry name" value="SH2"/>
</dbReference>
<dbReference type="SMART" id="SM00326">
    <property type="entry name" value="SH3"/>
    <property type="match status" value="1"/>
</dbReference>
<dbReference type="InterPro" id="IPR001452">
    <property type="entry name" value="SH3_domain"/>
</dbReference>
<keyword evidence="2 11" id="KW-0808">Transferase</keyword>
<dbReference type="InterPro" id="IPR036860">
    <property type="entry name" value="SH2_dom_sf"/>
</dbReference>
<gene>
    <name evidence="16" type="ORF">Pmani_017748</name>
</gene>
<evidence type="ECO:0000256" key="1">
    <source>
        <dbReference type="ARBA" id="ARBA00022443"/>
    </source>
</evidence>
<accession>A0AAE1PLU3</accession>
<keyword evidence="5 10" id="KW-0067">ATP-binding</keyword>
<dbReference type="InterPro" id="IPR000719">
    <property type="entry name" value="Prot_kinase_dom"/>
</dbReference>
<dbReference type="Gene3D" id="1.10.510.10">
    <property type="entry name" value="Transferase(Phosphotransferase) domain 1"/>
    <property type="match status" value="1"/>
</dbReference>
<dbReference type="PROSITE" id="PS00109">
    <property type="entry name" value="PROTEIN_KINASE_TYR"/>
    <property type="match status" value="1"/>
</dbReference>
<evidence type="ECO:0000256" key="7">
    <source>
        <dbReference type="ARBA" id="ARBA00051245"/>
    </source>
</evidence>
<evidence type="ECO:0000313" key="16">
    <source>
        <dbReference type="EMBL" id="KAK4310719.1"/>
    </source>
</evidence>
<keyword evidence="6 11" id="KW-0829">Tyrosine-protein kinase</keyword>
<evidence type="ECO:0000256" key="12">
    <source>
        <dbReference type="SAM" id="MobiDB-lite"/>
    </source>
</evidence>
<dbReference type="SUPFAM" id="SSF55550">
    <property type="entry name" value="SH2 domain"/>
    <property type="match status" value="1"/>
</dbReference>